<name>A0A7W8L7S5_9BURK</name>
<dbReference type="AlphaFoldDB" id="A0A7W8L7S5"/>
<gene>
    <name evidence="1" type="ORF">HDG41_004074</name>
</gene>
<evidence type="ECO:0000313" key="2">
    <source>
        <dbReference type="Proteomes" id="UP000592820"/>
    </source>
</evidence>
<evidence type="ECO:0000313" key="1">
    <source>
        <dbReference type="EMBL" id="MBB5401991.1"/>
    </source>
</evidence>
<dbReference type="Proteomes" id="UP000592820">
    <property type="component" value="Unassembled WGS sequence"/>
</dbReference>
<protein>
    <submittedName>
        <fullName evidence="1">Uncharacterized protein</fullName>
    </submittedName>
</protein>
<dbReference type="EMBL" id="JACHDE010000006">
    <property type="protein sequence ID" value="MBB5401991.1"/>
    <property type="molecule type" value="Genomic_DNA"/>
</dbReference>
<organism evidence="1 2">
    <name type="scientific">Paraburkholderia youngii</name>
    <dbReference type="NCBI Taxonomy" id="2782701"/>
    <lineage>
        <taxon>Bacteria</taxon>
        <taxon>Pseudomonadati</taxon>
        <taxon>Pseudomonadota</taxon>
        <taxon>Betaproteobacteria</taxon>
        <taxon>Burkholderiales</taxon>
        <taxon>Burkholderiaceae</taxon>
        <taxon>Paraburkholderia</taxon>
    </lineage>
</organism>
<proteinExistence type="predicted"/>
<comment type="caution">
    <text evidence="1">The sequence shown here is derived from an EMBL/GenBank/DDBJ whole genome shotgun (WGS) entry which is preliminary data.</text>
</comment>
<accession>A0A7W8L7S5</accession>
<sequence>MLQTTREIANFLKNVTETPAMTFSVGLEFKRLNGARTRPARFISAKI</sequence>
<reference evidence="1 2" key="1">
    <citation type="submission" date="2020-08" db="EMBL/GenBank/DDBJ databases">
        <title>Genomic Encyclopedia of Type Strains, Phase IV (KMG-V): Genome sequencing to study the core and pangenomes of soil and plant-associated prokaryotes.</title>
        <authorList>
            <person name="Whitman W."/>
        </authorList>
    </citation>
    <scope>NUCLEOTIDE SEQUENCE [LARGE SCALE GENOMIC DNA]</scope>
    <source>
        <strain evidence="1 2">JPY162</strain>
    </source>
</reference>